<sequence>MDRRSLLLGASGSALAALSSGLFPSDAAAQRTRWQFATPYPDGNFHTQNIREFVKEIESAVPGFSIVVHSNASLLRMPEIKRGVQTGQVQMGEILLSAYGNEDPMFEVDGIPMLVTNFTQARVLNGLQRPYIQARFARQGLTLLYMVPWPQSGFYTNAPLTSLEGLKGTKFRTFNAATQRFATLVGATPTLVQVAELAQAFATGVVNAMVTSAATGVDSQAWDYVKYFVPVGFTRTKNAVFCSTRALNSLPAAAQTAIRNAAERAEQRGWDLAQEQEVSRQRQLAERGMIVTDPAPQKLMEDLARIGNIMVDEWLQKAGPDGRALIEAYRAAIARAA</sequence>
<name>A0A975U1V4_9PROT</name>
<dbReference type="RefSeq" id="WP_218285078.1">
    <property type="nucleotide sequence ID" value="NZ_CP076448.1"/>
</dbReference>
<feature type="signal peptide" evidence="1">
    <location>
        <begin position="1"/>
        <end position="16"/>
    </location>
</feature>
<dbReference type="InterPro" id="IPR018389">
    <property type="entry name" value="DctP_fam"/>
</dbReference>
<feature type="chain" id="PRO_5037126053" evidence="1">
    <location>
        <begin position="17"/>
        <end position="337"/>
    </location>
</feature>
<evidence type="ECO:0000256" key="1">
    <source>
        <dbReference type="SAM" id="SignalP"/>
    </source>
</evidence>
<reference evidence="2" key="1">
    <citation type="submission" date="2021-06" db="EMBL/GenBank/DDBJ databases">
        <title>Elioraea tepida, sp. nov., a moderately thermophilic aerobic anoxygenic phototrophic bacterium isolated from an alkaline siliceous hot spring mat community in Yellowstone National Park, WY, USA.</title>
        <authorList>
            <person name="Saini M.K."/>
            <person name="Yoshida S."/>
            <person name="Sebastian A."/>
            <person name="Hirose S."/>
            <person name="Hara E."/>
            <person name="Tamaki H."/>
            <person name="Soulier N.T."/>
            <person name="Albert I."/>
            <person name="Hanada S."/>
            <person name="Bryant D.A."/>
            <person name="Tank M."/>
        </authorList>
    </citation>
    <scope>NUCLEOTIDE SEQUENCE</scope>
    <source>
        <strain evidence="2">MS-P2</strain>
    </source>
</reference>
<dbReference type="Pfam" id="PF03480">
    <property type="entry name" value="DctP"/>
    <property type="match status" value="1"/>
</dbReference>
<evidence type="ECO:0000313" key="3">
    <source>
        <dbReference type="Proteomes" id="UP000694001"/>
    </source>
</evidence>
<protein>
    <submittedName>
        <fullName evidence="2">TRAP transporter substrate-binding protein</fullName>
    </submittedName>
</protein>
<keyword evidence="3" id="KW-1185">Reference proteome</keyword>
<evidence type="ECO:0000313" key="2">
    <source>
        <dbReference type="EMBL" id="QXM24109.1"/>
    </source>
</evidence>
<dbReference type="GO" id="GO:0055085">
    <property type="term" value="P:transmembrane transport"/>
    <property type="evidence" value="ECO:0007669"/>
    <property type="project" value="InterPro"/>
</dbReference>
<gene>
    <name evidence="2" type="ORF">KO353_12615</name>
</gene>
<dbReference type="Proteomes" id="UP000694001">
    <property type="component" value="Chromosome"/>
</dbReference>
<dbReference type="NCBIfam" id="NF037995">
    <property type="entry name" value="TRAP_S1"/>
    <property type="match status" value="1"/>
</dbReference>
<dbReference type="PANTHER" id="PTHR33376">
    <property type="match status" value="1"/>
</dbReference>
<proteinExistence type="predicted"/>
<dbReference type="PANTHER" id="PTHR33376:SF4">
    <property type="entry name" value="SIALIC ACID-BINDING PERIPLASMIC PROTEIN SIAP"/>
    <property type="match status" value="1"/>
</dbReference>
<dbReference type="CDD" id="cd13602">
    <property type="entry name" value="PBP2_TRAP_BpDctp6_7"/>
    <property type="match status" value="1"/>
</dbReference>
<accession>A0A975U1V4</accession>
<dbReference type="EMBL" id="CP076448">
    <property type="protein sequence ID" value="QXM24109.1"/>
    <property type="molecule type" value="Genomic_DNA"/>
</dbReference>
<keyword evidence="1" id="KW-0732">Signal</keyword>
<dbReference type="KEGG" id="elio:KO353_12615"/>
<dbReference type="AlphaFoldDB" id="A0A975U1V4"/>
<organism evidence="2 3">
    <name type="scientific">Elioraea tepida</name>
    <dbReference type="NCBI Taxonomy" id="2843330"/>
    <lineage>
        <taxon>Bacteria</taxon>
        <taxon>Pseudomonadati</taxon>
        <taxon>Pseudomonadota</taxon>
        <taxon>Alphaproteobacteria</taxon>
        <taxon>Acetobacterales</taxon>
        <taxon>Elioraeaceae</taxon>
        <taxon>Elioraea</taxon>
    </lineage>
</organism>